<dbReference type="OrthoDB" id="430340at2759"/>
<feature type="transmembrane region" description="Helical" evidence="1">
    <location>
        <begin position="516"/>
        <end position="537"/>
    </location>
</feature>
<dbReference type="Gene3D" id="2.10.50.10">
    <property type="entry name" value="Tumor Necrosis Factor Receptor, subunit A, domain 2"/>
    <property type="match status" value="1"/>
</dbReference>
<evidence type="ECO:0000256" key="1">
    <source>
        <dbReference type="SAM" id="Phobius"/>
    </source>
</evidence>
<dbReference type="KEGG" id="cvn:111114993"/>
<dbReference type="GO" id="GO:0005615">
    <property type="term" value="C:extracellular space"/>
    <property type="evidence" value="ECO:0007669"/>
    <property type="project" value="TreeGrafter"/>
</dbReference>
<dbReference type="Pfam" id="PF07699">
    <property type="entry name" value="Ephrin_rec_like"/>
    <property type="match status" value="1"/>
</dbReference>
<evidence type="ECO:0000259" key="3">
    <source>
        <dbReference type="Pfam" id="PF07699"/>
    </source>
</evidence>
<dbReference type="AlphaFoldDB" id="A0A8B8C0T5"/>
<dbReference type="SUPFAM" id="SSF57184">
    <property type="entry name" value="Growth factor receptor domain"/>
    <property type="match status" value="1"/>
</dbReference>
<feature type="chain" id="PRO_5034181532" evidence="2">
    <location>
        <begin position="22"/>
        <end position="590"/>
    </location>
</feature>
<keyword evidence="1" id="KW-0812">Transmembrane</keyword>
<accession>A0A8B8C0T5</accession>
<keyword evidence="1" id="KW-0472">Membrane</keyword>
<organism evidence="4 5">
    <name type="scientific">Crassostrea virginica</name>
    <name type="common">Eastern oyster</name>
    <dbReference type="NCBI Taxonomy" id="6565"/>
    <lineage>
        <taxon>Eukaryota</taxon>
        <taxon>Metazoa</taxon>
        <taxon>Spiralia</taxon>
        <taxon>Lophotrochozoa</taxon>
        <taxon>Mollusca</taxon>
        <taxon>Bivalvia</taxon>
        <taxon>Autobranchia</taxon>
        <taxon>Pteriomorphia</taxon>
        <taxon>Ostreida</taxon>
        <taxon>Ostreoidea</taxon>
        <taxon>Ostreidae</taxon>
        <taxon>Crassostrea</taxon>
    </lineage>
</organism>
<keyword evidence="4" id="KW-1185">Reference proteome</keyword>
<reference evidence="5" key="1">
    <citation type="submission" date="2025-08" db="UniProtKB">
        <authorList>
            <consortium name="RefSeq"/>
        </authorList>
    </citation>
    <scope>IDENTIFICATION</scope>
    <source>
        <tissue evidence="5">Whole sample</tissue>
    </source>
</reference>
<keyword evidence="2" id="KW-0732">Signal</keyword>
<dbReference type="RefSeq" id="XP_022309257.1">
    <property type="nucleotide sequence ID" value="XM_022453549.1"/>
</dbReference>
<dbReference type="GO" id="GO:0007165">
    <property type="term" value="P:signal transduction"/>
    <property type="evidence" value="ECO:0007669"/>
    <property type="project" value="TreeGrafter"/>
</dbReference>
<name>A0A8B8C0T5_CRAVI</name>
<dbReference type="SMART" id="SM01411">
    <property type="entry name" value="Ephrin_rec_like"/>
    <property type="match status" value="3"/>
</dbReference>
<sequence length="590" mass="65155">MNFILNFTLAVIFLYIGSSYASGNKVSNLQCPSILTIPINTLHGRTVNLDDFVLNGNASFIPSRVVRLNVSTVNKPLQVKISAPNENGTLNTCTFLIYTTAEVCFKETLSDVSNAVQQCSEKSGSISCFYTCQNGYVFYGGDIRRTTNCSGMNVWNPSSYPESCLKYEKQVYFAKFDVTYNIGGTLAAGCLDTFNKLLSESNVTISNKIDAFCSLLSPGKFTIDSFFSTSFTFKITTTFRGRFNGSYSDKSRETCVRILEGSSNKSTVLPVSSLQCSDNIQATVTVDTIGNIEVGNRCSYNKVLVTTTLGDFCVPCPAGQYSNGSMCMSCKNGFYQDEADHNNCKRCEPNTISRADRKACISMCPPGFTSTDGLTDCKPCERNRFWKNATHCEDCPDGYGTRENGVPDIAGCKAPCQQGHYSLDGLTPCKPCPLHHYQYLKGETSCQECKYKERTYETGRISSSECVPIDTPECNGTTLFGCKKGQAEFQNHIAFCVCLEDQISSSTTPPQGQEKAMMIALIALLCISVVLNLTLIFRMCRLSSKHHKKDKSAENTNKTPNVEYDYVEDTGSTYQELGHVQTHHNYNNTE</sequence>
<dbReference type="PANTHER" id="PTHR24046:SF5">
    <property type="entry name" value="EGF-LIKE DOMAIN-CONTAINING PROTEIN"/>
    <property type="match status" value="1"/>
</dbReference>
<dbReference type="InterPro" id="IPR052071">
    <property type="entry name" value="SCUB_EGF-like_domain"/>
</dbReference>
<gene>
    <name evidence="5" type="primary">LOC111114993</name>
</gene>
<dbReference type="InterPro" id="IPR011641">
    <property type="entry name" value="Tyr-kin_ephrin_A/B_rcpt-like"/>
</dbReference>
<evidence type="ECO:0000313" key="4">
    <source>
        <dbReference type="Proteomes" id="UP000694844"/>
    </source>
</evidence>
<dbReference type="GO" id="GO:0009986">
    <property type="term" value="C:cell surface"/>
    <property type="evidence" value="ECO:0007669"/>
    <property type="project" value="TreeGrafter"/>
</dbReference>
<proteinExistence type="predicted"/>
<protein>
    <submittedName>
        <fullName evidence="5">Sushi, von Willebrand factor type A, EGF and pentraxin domain-containing protein 1-like</fullName>
    </submittedName>
</protein>
<dbReference type="GeneID" id="111114993"/>
<feature type="domain" description="Tyrosine-protein kinase ephrin type A/B receptor-like" evidence="3">
    <location>
        <begin position="419"/>
        <end position="466"/>
    </location>
</feature>
<dbReference type="InterPro" id="IPR009030">
    <property type="entry name" value="Growth_fac_rcpt_cys_sf"/>
</dbReference>
<evidence type="ECO:0000256" key="2">
    <source>
        <dbReference type="SAM" id="SignalP"/>
    </source>
</evidence>
<dbReference type="Proteomes" id="UP000694844">
    <property type="component" value="Chromosome 9"/>
</dbReference>
<dbReference type="PANTHER" id="PTHR24046">
    <property type="entry name" value="SIGNAL PEPTIDE, CUB AND EGF-LIKE DOMAIN-CONTAINING"/>
    <property type="match status" value="1"/>
</dbReference>
<feature type="signal peptide" evidence="2">
    <location>
        <begin position="1"/>
        <end position="21"/>
    </location>
</feature>
<keyword evidence="1" id="KW-1133">Transmembrane helix</keyword>
<evidence type="ECO:0000313" key="5">
    <source>
        <dbReference type="RefSeq" id="XP_022309257.1"/>
    </source>
</evidence>